<evidence type="ECO:0000313" key="3">
    <source>
        <dbReference type="Proteomes" id="UP000000768"/>
    </source>
</evidence>
<protein>
    <submittedName>
        <fullName evidence="2">Uncharacterized protein</fullName>
    </submittedName>
</protein>
<sequence length="73" mass="8165">MVHNPTGNPTALTKGHPKQLTPLTEFDFQEPQLEIPTANRPASLKNFSILKPQFFCRDTRSPPDITSPNIPKP</sequence>
<dbReference type="Proteomes" id="UP000000768">
    <property type="component" value="Chromosome 9"/>
</dbReference>
<dbReference type="EMBL" id="CM000768">
    <property type="protein sequence ID" value="KXG21734.1"/>
    <property type="molecule type" value="Genomic_DNA"/>
</dbReference>
<reference evidence="3" key="2">
    <citation type="journal article" date="2018" name="Plant J.">
        <title>The Sorghum bicolor reference genome: improved assembly, gene annotations, a transcriptome atlas, and signatures of genome organization.</title>
        <authorList>
            <person name="McCormick R.F."/>
            <person name="Truong S.K."/>
            <person name="Sreedasyam A."/>
            <person name="Jenkins J."/>
            <person name="Shu S."/>
            <person name="Sims D."/>
            <person name="Kennedy M."/>
            <person name="Amirebrahimi M."/>
            <person name="Weers B.D."/>
            <person name="McKinley B."/>
            <person name="Mattison A."/>
            <person name="Morishige D.T."/>
            <person name="Grimwood J."/>
            <person name="Schmutz J."/>
            <person name="Mullet J.E."/>
        </authorList>
    </citation>
    <scope>NUCLEOTIDE SEQUENCE [LARGE SCALE GENOMIC DNA]</scope>
    <source>
        <strain evidence="3">cv. BTx623</strain>
    </source>
</reference>
<feature type="region of interest" description="Disordered" evidence="1">
    <location>
        <begin position="1"/>
        <end position="20"/>
    </location>
</feature>
<reference evidence="2 3" key="1">
    <citation type="journal article" date="2009" name="Nature">
        <title>The Sorghum bicolor genome and the diversification of grasses.</title>
        <authorList>
            <person name="Paterson A.H."/>
            <person name="Bowers J.E."/>
            <person name="Bruggmann R."/>
            <person name="Dubchak I."/>
            <person name="Grimwood J."/>
            <person name="Gundlach H."/>
            <person name="Haberer G."/>
            <person name="Hellsten U."/>
            <person name="Mitros T."/>
            <person name="Poliakov A."/>
            <person name="Schmutz J."/>
            <person name="Spannagl M."/>
            <person name="Tang H."/>
            <person name="Wang X."/>
            <person name="Wicker T."/>
            <person name="Bharti A.K."/>
            <person name="Chapman J."/>
            <person name="Feltus F.A."/>
            <person name="Gowik U."/>
            <person name="Grigoriev I.V."/>
            <person name="Lyons E."/>
            <person name="Maher C.A."/>
            <person name="Martis M."/>
            <person name="Narechania A."/>
            <person name="Otillar R.P."/>
            <person name="Penning B.W."/>
            <person name="Salamov A.A."/>
            <person name="Wang Y."/>
            <person name="Zhang L."/>
            <person name="Carpita N.C."/>
            <person name="Freeling M."/>
            <person name="Gingle A.R."/>
            <person name="Hash C.T."/>
            <person name="Keller B."/>
            <person name="Klein P."/>
            <person name="Kresovich S."/>
            <person name="McCann M.C."/>
            <person name="Ming R."/>
            <person name="Peterson D.G."/>
            <person name="Mehboob-ur-Rahman"/>
            <person name="Ware D."/>
            <person name="Westhoff P."/>
            <person name="Mayer K.F."/>
            <person name="Messing J."/>
            <person name="Rokhsar D.S."/>
        </authorList>
    </citation>
    <scope>NUCLEOTIDE SEQUENCE [LARGE SCALE GENOMIC DNA]</scope>
    <source>
        <strain evidence="3">cv. BTx623</strain>
    </source>
</reference>
<organism evidence="2 3">
    <name type="scientific">Sorghum bicolor</name>
    <name type="common">Sorghum</name>
    <name type="synonym">Sorghum vulgare</name>
    <dbReference type="NCBI Taxonomy" id="4558"/>
    <lineage>
        <taxon>Eukaryota</taxon>
        <taxon>Viridiplantae</taxon>
        <taxon>Streptophyta</taxon>
        <taxon>Embryophyta</taxon>
        <taxon>Tracheophyta</taxon>
        <taxon>Spermatophyta</taxon>
        <taxon>Magnoliopsida</taxon>
        <taxon>Liliopsida</taxon>
        <taxon>Poales</taxon>
        <taxon>Poaceae</taxon>
        <taxon>PACMAD clade</taxon>
        <taxon>Panicoideae</taxon>
        <taxon>Andropogonodae</taxon>
        <taxon>Andropogoneae</taxon>
        <taxon>Sorghinae</taxon>
        <taxon>Sorghum</taxon>
    </lineage>
</organism>
<dbReference type="InParanoid" id="A0A1B6P7U0"/>
<keyword evidence="3" id="KW-1185">Reference proteome</keyword>
<gene>
    <name evidence="2" type="ORF">SORBI_3009G101500</name>
</gene>
<accession>A0A1B6P7U0</accession>
<evidence type="ECO:0000313" key="2">
    <source>
        <dbReference type="EMBL" id="KXG21734.1"/>
    </source>
</evidence>
<proteinExistence type="predicted"/>
<dbReference type="Gramene" id="KXG21734">
    <property type="protein sequence ID" value="KXG21734"/>
    <property type="gene ID" value="SORBI_3009G101500"/>
</dbReference>
<dbReference type="AlphaFoldDB" id="A0A1B6P7U0"/>
<evidence type="ECO:0000256" key="1">
    <source>
        <dbReference type="SAM" id="MobiDB-lite"/>
    </source>
</evidence>
<feature type="compositionally biased region" description="Polar residues" evidence="1">
    <location>
        <begin position="1"/>
        <end position="11"/>
    </location>
</feature>
<name>A0A1B6P7U0_SORBI</name>